<feature type="region of interest" description="Disordered" evidence="1">
    <location>
        <begin position="61"/>
        <end position="85"/>
    </location>
</feature>
<keyword evidence="3" id="KW-1185">Reference proteome</keyword>
<proteinExistence type="predicted"/>
<dbReference type="Proteomes" id="UP000078113">
    <property type="component" value="Unassembled WGS sequence"/>
</dbReference>
<evidence type="ECO:0000313" key="3">
    <source>
        <dbReference type="Proteomes" id="UP000078113"/>
    </source>
</evidence>
<feature type="compositionally biased region" description="Pro residues" evidence="1">
    <location>
        <begin position="159"/>
        <end position="180"/>
    </location>
</feature>
<reference evidence="2" key="1">
    <citation type="submission" date="2016-04" db="EMBL/GenBank/DDBJ databases">
        <authorList>
            <person name="Nguyen H.D."/>
            <person name="Samba Siva P."/>
            <person name="Cullis J."/>
            <person name="Levesque C.A."/>
            <person name="Hambleton S."/>
        </authorList>
    </citation>
    <scope>NUCLEOTIDE SEQUENCE</scope>
    <source>
        <strain evidence="2">DAOMC 236422</strain>
    </source>
</reference>
<sequence>MATISVPFKSSLPPSRDRFETLAHKKALRAPALDEQHFISKREAWWPHPVWTTPARSIREKEDDAERVGVGAASRARKTKETTKKKVSFVQGARLDPDGNAANLLNDLDSTSSLVRPVKKEPTDHSALPSATAPQIALQQTSVKSEPRDDDEMMMMAPAPRPPPPRVPPPPPLLPMPMPMPMDEDEDDDDELVRTKGRGRSVR</sequence>
<comment type="caution">
    <text evidence="2">The sequence shown here is derived from an EMBL/GenBank/DDBJ whole genome shotgun (WGS) entry which is preliminary data.</text>
</comment>
<feature type="compositionally biased region" description="Acidic residues" evidence="1">
    <location>
        <begin position="182"/>
        <end position="191"/>
    </location>
</feature>
<gene>
    <name evidence="2" type="ORF">A4X09_0g7685</name>
</gene>
<dbReference type="AlphaFoldDB" id="A0A8X7N0H4"/>
<name>A0A8X7N0H4_9BASI</name>
<reference evidence="2" key="2">
    <citation type="journal article" date="2019" name="IMA Fungus">
        <title>Genome sequencing and comparison of five Tilletia species to identify candidate genes for the detection of regulated species infecting wheat.</title>
        <authorList>
            <person name="Nguyen H.D.T."/>
            <person name="Sultana T."/>
            <person name="Kesanakurti P."/>
            <person name="Hambleton S."/>
        </authorList>
    </citation>
    <scope>NUCLEOTIDE SEQUENCE</scope>
    <source>
        <strain evidence="2">DAOMC 236422</strain>
    </source>
</reference>
<dbReference type="EMBL" id="LWDG02001026">
    <property type="protein sequence ID" value="KAE8261266.1"/>
    <property type="molecule type" value="Genomic_DNA"/>
</dbReference>
<feature type="region of interest" description="Disordered" evidence="1">
    <location>
        <begin position="109"/>
        <end position="203"/>
    </location>
</feature>
<evidence type="ECO:0000256" key="1">
    <source>
        <dbReference type="SAM" id="MobiDB-lite"/>
    </source>
</evidence>
<accession>A0A8X7N0H4</accession>
<evidence type="ECO:0000313" key="2">
    <source>
        <dbReference type="EMBL" id="KAE8261266.1"/>
    </source>
</evidence>
<protein>
    <submittedName>
        <fullName evidence="2">Uncharacterized protein</fullName>
    </submittedName>
</protein>
<organism evidence="2 3">
    <name type="scientific">Tilletia walkeri</name>
    <dbReference type="NCBI Taxonomy" id="117179"/>
    <lineage>
        <taxon>Eukaryota</taxon>
        <taxon>Fungi</taxon>
        <taxon>Dikarya</taxon>
        <taxon>Basidiomycota</taxon>
        <taxon>Ustilaginomycotina</taxon>
        <taxon>Exobasidiomycetes</taxon>
        <taxon>Tilletiales</taxon>
        <taxon>Tilletiaceae</taxon>
        <taxon>Tilletia</taxon>
    </lineage>
</organism>